<organism evidence="7 8">
    <name type="scientific">Candidatus Rhodobacter oscarellae</name>
    <dbReference type="NCBI Taxonomy" id="1675527"/>
    <lineage>
        <taxon>Bacteria</taxon>
        <taxon>Pseudomonadati</taxon>
        <taxon>Pseudomonadota</taxon>
        <taxon>Alphaproteobacteria</taxon>
        <taxon>Rhodobacterales</taxon>
        <taxon>Rhodobacter group</taxon>
        <taxon>Rhodobacter</taxon>
    </lineage>
</organism>
<comment type="subcellular location">
    <subcellularLocation>
        <location evidence="1">Membrane</location>
        <topology evidence="1">Multi-pass membrane protein</topology>
    </subcellularLocation>
</comment>
<keyword evidence="8" id="KW-1185">Reference proteome</keyword>
<proteinExistence type="predicted"/>
<accession>A0A0J9EBI8</accession>
<dbReference type="EMBL" id="LFTY01000001">
    <property type="protein sequence ID" value="KMW60112.1"/>
    <property type="molecule type" value="Genomic_DNA"/>
</dbReference>
<evidence type="ECO:0000313" key="7">
    <source>
        <dbReference type="EMBL" id="KMW60112.1"/>
    </source>
</evidence>
<dbReference type="OrthoDB" id="9787732at2"/>
<keyword evidence="4 5" id="KW-0472">Membrane</keyword>
<evidence type="ECO:0000313" key="8">
    <source>
        <dbReference type="Proteomes" id="UP000037178"/>
    </source>
</evidence>
<keyword evidence="3 5" id="KW-1133">Transmembrane helix</keyword>
<dbReference type="Proteomes" id="UP000037178">
    <property type="component" value="Unassembled WGS sequence"/>
</dbReference>
<evidence type="ECO:0000256" key="3">
    <source>
        <dbReference type="ARBA" id="ARBA00022989"/>
    </source>
</evidence>
<dbReference type="PATRIC" id="fig|1675527.3.peg.311"/>
<feature type="transmembrane region" description="Helical" evidence="5">
    <location>
        <begin position="158"/>
        <end position="176"/>
    </location>
</feature>
<evidence type="ECO:0000256" key="5">
    <source>
        <dbReference type="SAM" id="Phobius"/>
    </source>
</evidence>
<feature type="transmembrane region" description="Helical" evidence="5">
    <location>
        <begin position="49"/>
        <end position="73"/>
    </location>
</feature>
<dbReference type="GO" id="GO:0016020">
    <property type="term" value="C:membrane"/>
    <property type="evidence" value="ECO:0007669"/>
    <property type="project" value="UniProtKB-SubCell"/>
</dbReference>
<dbReference type="Pfam" id="PF06271">
    <property type="entry name" value="RDD"/>
    <property type="match status" value="1"/>
</dbReference>
<dbReference type="PANTHER" id="PTHR38480:SF1">
    <property type="entry name" value="SLR0254 PROTEIN"/>
    <property type="match status" value="1"/>
</dbReference>
<evidence type="ECO:0000259" key="6">
    <source>
        <dbReference type="Pfam" id="PF06271"/>
    </source>
</evidence>
<evidence type="ECO:0000256" key="2">
    <source>
        <dbReference type="ARBA" id="ARBA00022692"/>
    </source>
</evidence>
<dbReference type="PANTHER" id="PTHR38480">
    <property type="entry name" value="SLR0254 PROTEIN"/>
    <property type="match status" value="1"/>
</dbReference>
<gene>
    <name evidence="7" type="ORF">AIOL_000264</name>
</gene>
<dbReference type="InterPro" id="IPR010432">
    <property type="entry name" value="RDD"/>
</dbReference>
<dbReference type="STRING" id="1675527.AIOL_000264"/>
<name>A0A0J9EBI8_9RHOB</name>
<keyword evidence="2 5" id="KW-0812">Transmembrane</keyword>
<evidence type="ECO:0000256" key="4">
    <source>
        <dbReference type="ARBA" id="ARBA00023136"/>
    </source>
</evidence>
<sequence length="321" mass="35528">MRSPAADVRKAQRLARKDRRAERGRAASTILPPEGVPLNLPVASIGVRLAAQIADVLITTVAAVCLVILFSALELTRPQTIMAIAMLLFFVIRVPYYILSELAWNGQTLGKRFLKIKVVAHNGGSLSTHALVLRNLMKEAEIFLPGTLLLTLDQESPVASWIALAWVAMAFAIPLMNPYRQRLGDILAGTHVIHLPQPILLKDLAGEAKPMTAAKPGAKGFAFLAHQLDHYGAFELQTLETLLRAQDKFMSPDVHARNRRTVATIVEKIRQKIGFADPIPPARAVEFLRSFYNAQRAHLEQRQLFGDKRADKHHAADETPQ</sequence>
<dbReference type="RefSeq" id="WP_049641236.1">
    <property type="nucleotide sequence ID" value="NZ_LFTY01000001.1"/>
</dbReference>
<reference evidence="7 8" key="1">
    <citation type="submission" date="2015-06" db="EMBL/GenBank/DDBJ databases">
        <title>Draft genome sequence of an Alphaproteobacteria species associated to the Mediterranean sponge Oscarella lobularis.</title>
        <authorList>
            <person name="Jourda C."/>
            <person name="Santini S."/>
            <person name="Claverie J.-M."/>
        </authorList>
    </citation>
    <scope>NUCLEOTIDE SEQUENCE [LARGE SCALE GENOMIC DNA]</scope>
    <source>
        <strain evidence="7">IGS</strain>
    </source>
</reference>
<feature type="domain" description="RDD" evidence="6">
    <location>
        <begin position="42"/>
        <end position="189"/>
    </location>
</feature>
<evidence type="ECO:0000256" key="1">
    <source>
        <dbReference type="ARBA" id="ARBA00004141"/>
    </source>
</evidence>
<dbReference type="AlphaFoldDB" id="A0A0J9EBI8"/>
<comment type="caution">
    <text evidence="7">The sequence shown here is derived from an EMBL/GenBank/DDBJ whole genome shotgun (WGS) entry which is preliminary data.</text>
</comment>
<feature type="transmembrane region" description="Helical" evidence="5">
    <location>
        <begin position="80"/>
        <end position="99"/>
    </location>
</feature>
<protein>
    <recommendedName>
        <fullName evidence="6">RDD domain-containing protein</fullName>
    </recommendedName>
</protein>